<proteinExistence type="predicted"/>
<dbReference type="AlphaFoldDB" id="A0A397VUZ7"/>
<evidence type="ECO:0000313" key="2">
    <source>
        <dbReference type="Proteomes" id="UP000266673"/>
    </source>
</evidence>
<organism evidence="1 2">
    <name type="scientific">Gigaspora rosea</name>
    <dbReference type="NCBI Taxonomy" id="44941"/>
    <lineage>
        <taxon>Eukaryota</taxon>
        <taxon>Fungi</taxon>
        <taxon>Fungi incertae sedis</taxon>
        <taxon>Mucoromycota</taxon>
        <taxon>Glomeromycotina</taxon>
        <taxon>Glomeromycetes</taxon>
        <taxon>Diversisporales</taxon>
        <taxon>Gigasporaceae</taxon>
        <taxon>Gigaspora</taxon>
    </lineage>
</organism>
<dbReference type="Proteomes" id="UP000266673">
    <property type="component" value="Unassembled WGS sequence"/>
</dbReference>
<protein>
    <recommendedName>
        <fullName evidence="3">FAR1 domain-containing protein</fullName>
    </recommendedName>
</protein>
<keyword evidence="2" id="KW-1185">Reference proteome</keyword>
<dbReference type="STRING" id="44941.A0A397VUZ7"/>
<evidence type="ECO:0008006" key="3">
    <source>
        <dbReference type="Google" id="ProtNLM"/>
    </source>
</evidence>
<comment type="caution">
    <text evidence="1">The sequence shown here is derived from an EMBL/GenBank/DDBJ whole genome shotgun (WGS) entry which is preliminary data.</text>
</comment>
<dbReference type="EMBL" id="QKWP01000184">
    <property type="protein sequence ID" value="RIB25197.1"/>
    <property type="molecule type" value="Genomic_DNA"/>
</dbReference>
<evidence type="ECO:0000313" key="1">
    <source>
        <dbReference type="EMBL" id="RIB25197.1"/>
    </source>
</evidence>
<gene>
    <name evidence="1" type="ORF">C2G38_2166556</name>
</gene>
<name>A0A397VUZ7_9GLOM</name>
<accession>A0A397VUZ7</accession>
<reference evidence="1 2" key="1">
    <citation type="submission" date="2018-06" db="EMBL/GenBank/DDBJ databases">
        <title>Comparative genomics reveals the genomic features of Rhizophagus irregularis, R. cerebriforme, R. diaphanum and Gigaspora rosea, and their symbiotic lifestyle signature.</title>
        <authorList>
            <person name="Morin E."/>
            <person name="San Clemente H."/>
            <person name="Chen E.C.H."/>
            <person name="De La Providencia I."/>
            <person name="Hainaut M."/>
            <person name="Kuo A."/>
            <person name="Kohler A."/>
            <person name="Murat C."/>
            <person name="Tang N."/>
            <person name="Roy S."/>
            <person name="Loubradou J."/>
            <person name="Henrissat B."/>
            <person name="Grigoriev I.V."/>
            <person name="Corradi N."/>
            <person name="Roux C."/>
            <person name="Martin F.M."/>
        </authorList>
    </citation>
    <scope>NUCLEOTIDE SEQUENCE [LARGE SCALE GENOMIC DNA]</scope>
    <source>
        <strain evidence="1 2">DAOM 194757</strain>
    </source>
</reference>
<sequence length="175" mass="19883">MALNLFTQSSGNNSNSQDIELEVLDDQNIPEVLAAYDSTDDLSDIDIDNFNDVKEFSVGKTFEDWEQVADFMKKYASIKGHGIRIGGGGRVNTQTKETIKWTYLCRHAGKPAKSSEASCRHAGHELNPLARHFDPTLRKLPTKIVEEIRFLTTVAKANATMQYRIIREKYKIRIY</sequence>
<dbReference type="OrthoDB" id="2443878at2759"/>